<name>A0A8J5L585_ZINOF</name>
<keyword evidence="3" id="KW-0175">Coiled coil</keyword>
<keyword evidence="1" id="KW-0479">Metal-binding</keyword>
<accession>A0A8J5L585</accession>
<keyword evidence="6" id="KW-1185">Reference proteome</keyword>
<feature type="compositionally biased region" description="Basic and acidic residues" evidence="4">
    <location>
        <begin position="1"/>
        <end position="12"/>
    </location>
</feature>
<evidence type="ECO:0000256" key="3">
    <source>
        <dbReference type="SAM" id="Coils"/>
    </source>
</evidence>
<evidence type="ECO:0000313" key="6">
    <source>
        <dbReference type="Proteomes" id="UP000734854"/>
    </source>
</evidence>
<dbReference type="AlphaFoldDB" id="A0A8J5L585"/>
<evidence type="ECO:0000256" key="2">
    <source>
        <dbReference type="ARBA" id="ARBA00023239"/>
    </source>
</evidence>
<proteinExistence type="predicted"/>
<dbReference type="PANTHER" id="PTHR33566">
    <property type="entry name" value="EN/SPM-LIKE TRANSPOSON-RELATED"/>
    <property type="match status" value="1"/>
</dbReference>
<dbReference type="Pfam" id="PF01903">
    <property type="entry name" value="CbiX"/>
    <property type="match status" value="1"/>
</dbReference>
<feature type="coiled-coil region" evidence="3">
    <location>
        <begin position="283"/>
        <end position="317"/>
    </location>
</feature>
<dbReference type="InterPro" id="IPR002762">
    <property type="entry name" value="CbiX-like"/>
</dbReference>
<sequence length="814" mass="92181">MGGWKEERNLEKARRRRGKGERRIYSSKAQRCADPFHSSLRCFCTMPKSELAHGDAVGSDWNARLRSPTAQPFSRFDLVEAENQSFSSSDLGFVTVRGTSSRRERVRILESQVTTKFVSLPRTMSKSCALSTKFDLNHRNKVAGRVEYMLSENDAVIIVDHGSRRQESNDMLNEFVAMFKARTGYQIVEPAHMELAEPSISDAFKLCVQKGATRVIVSPFFLFPGRHWLQDIPALVTDASKYHSGISFVITAPLGLHELMVVRGNLDYLNLHVYTCCYLRILFQKLEEELQKLGLRIKHHEDNLKFLKAQIDGIDESILDLQVLCPDKGISTVELGKYHSRALETENSNLSPEKSENHTVENILKQERSVAGLIYYMKLDHGPLAAKLPLTKDVLGVVATLGKVHDDNFSRILSEYLGLENMMAVVCKTYEGVMALEKYNKDGMIERRSGLNGLGLSVAQNIQGRYLVYCIENLRQDLNFDFLFSFSRPYVGEFIPEDPQRRLDLLKPRLANGETPPEFIGFAVNMIDLDRMHLAYITPNGLGLRETLFYNLFSRLQVYKTRSGMQCAMPYISDGAISLDGGIMKNNGVYYLGDRNNIEVRFPISSGISRLPENVIETEKNLKLINWKKERFFEDMKREETLLNKAKALFAAKKEESINYLKETALNWKQGVENNHNYCYKPRARPKGFYRPPAKAWDGCDPALNSALAVATLLDYLSPAGSSVTGSSSVLELSSCSATAPAAAGSATPSERIGFVAASVNDEEEEEEEDRRMDLWSDFGDGEERWRWERKIWEGAREKEAAIAGPRKERERIK</sequence>
<dbReference type="PANTHER" id="PTHR33566:SF6">
    <property type="entry name" value="PROTEIN DEFECTIVE IN MERISTEM SILENCING 3"/>
    <property type="match status" value="1"/>
</dbReference>
<dbReference type="GO" id="GO:0046872">
    <property type="term" value="F:metal ion binding"/>
    <property type="evidence" value="ECO:0007669"/>
    <property type="project" value="UniProtKB-KW"/>
</dbReference>
<evidence type="ECO:0000313" key="5">
    <source>
        <dbReference type="EMBL" id="KAG6501190.1"/>
    </source>
</evidence>
<feature type="region of interest" description="Disordered" evidence="4">
    <location>
        <begin position="1"/>
        <end position="24"/>
    </location>
</feature>
<organism evidence="5 6">
    <name type="scientific">Zingiber officinale</name>
    <name type="common">Ginger</name>
    <name type="synonym">Amomum zingiber</name>
    <dbReference type="NCBI Taxonomy" id="94328"/>
    <lineage>
        <taxon>Eukaryota</taxon>
        <taxon>Viridiplantae</taxon>
        <taxon>Streptophyta</taxon>
        <taxon>Embryophyta</taxon>
        <taxon>Tracheophyta</taxon>
        <taxon>Spermatophyta</taxon>
        <taxon>Magnoliopsida</taxon>
        <taxon>Liliopsida</taxon>
        <taxon>Zingiberales</taxon>
        <taxon>Zingiberaceae</taxon>
        <taxon>Zingiber</taxon>
    </lineage>
</organism>
<dbReference type="CDD" id="cd03416">
    <property type="entry name" value="CbiX_SirB_N"/>
    <property type="match status" value="1"/>
</dbReference>
<protein>
    <submittedName>
        <fullName evidence="5">Uncharacterized protein</fullName>
    </submittedName>
</protein>
<gene>
    <name evidence="5" type="ORF">ZIOFF_041063</name>
</gene>
<reference evidence="5 6" key="1">
    <citation type="submission" date="2020-08" db="EMBL/GenBank/DDBJ databases">
        <title>Plant Genome Project.</title>
        <authorList>
            <person name="Zhang R.-G."/>
        </authorList>
    </citation>
    <scope>NUCLEOTIDE SEQUENCE [LARGE SCALE GENOMIC DNA]</scope>
    <source>
        <tissue evidence="5">Rhizome</tissue>
    </source>
</reference>
<keyword evidence="2" id="KW-0456">Lyase</keyword>
<evidence type="ECO:0000256" key="1">
    <source>
        <dbReference type="ARBA" id="ARBA00022723"/>
    </source>
</evidence>
<comment type="caution">
    <text evidence="5">The sequence shown here is derived from an EMBL/GenBank/DDBJ whole genome shotgun (WGS) entry which is preliminary data.</text>
</comment>
<dbReference type="GO" id="GO:0016829">
    <property type="term" value="F:lyase activity"/>
    <property type="evidence" value="ECO:0007669"/>
    <property type="project" value="UniProtKB-KW"/>
</dbReference>
<dbReference type="Proteomes" id="UP000734854">
    <property type="component" value="Unassembled WGS sequence"/>
</dbReference>
<dbReference type="Gene3D" id="3.40.50.1400">
    <property type="match status" value="1"/>
</dbReference>
<dbReference type="EMBL" id="JACMSC010000011">
    <property type="protein sequence ID" value="KAG6501190.1"/>
    <property type="molecule type" value="Genomic_DNA"/>
</dbReference>
<dbReference type="SUPFAM" id="SSF53800">
    <property type="entry name" value="Chelatase"/>
    <property type="match status" value="1"/>
</dbReference>
<evidence type="ECO:0000256" key="4">
    <source>
        <dbReference type="SAM" id="MobiDB-lite"/>
    </source>
</evidence>